<sequence length="234" mass="25856">MTLSPYFHKTLKELCDIFRVSQDIIKPHPDHALAVLSTLYGYRLVPDASDRHKVRDGVLQDTVRVWGEGNPFTVKIREIVADFAADLESFYNIPEGNHDLILEFQSLARIAVVLQWIGIGAPISGSVKAGIKEGIKSSSLRAALRAATERFAYGAGSAIAEATIARLGLTGPWGIALIAASMATYYGILHRMEQIRSEITRRYEHGAASDEEYVAVKNKAVEDLAVEALVKYWR</sequence>
<evidence type="ECO:0000256" key="1">
    <source>
        <dbReference type="SAM" id="Phobius"/>
    </source>
</evidence>
<reference evidence="2" key="1">
    <citation type="submission" date="2021-03" db="EMBL/GenBank/DDBJ databases">
        <title>Whole genome sequence of Jiella sp. CQZ9-1.</title>
        <authorList>
            <person name="Tuo L."/>
        </authorList>
    </citation>
    <scope>NUCLEOTIDE SEQUENCE</scope>
    <source>
        <strain evidence="2">CQZ9-1</strain>
    </source>
</reference>
<organism evidence="2 3">
    <name type="scientific">Jiella flava</name>
    <dbReference type="NCBI Taxonomy" id="2816857"/>
    <lineage>
        <taxon>Bacteria</taxon>
        <taxon>Pseudomonadati</taxon>
        <taxon>Pseudomonadota</taxon>
        <taxon>Alphaproteobacteria</taxon>
        <taxon>Hyphomicrobiales</taxon>
        <taxon>Aurantimonadaceae</taxon>
        <taxon>Jiella</taxon>
    </lineage>
</organism>
<keyword evidence="1" id="KW-1133">Transmembrane helix</keyword>
<feature type="transmembrane region" description="Helical" evidence="1">
    <location>
        <begin position="171"/>
        <end position="189"/>
    </location>
</feature>
<dbReference type="EMBL" id="JAFMPP010000017">
    <property type="protein sequence ID" value="MBO0664178.1"/>
    <property type="molecule type" value="Genomic_DNA"/>
</dbReference>
<dbReference type="RefSeq" id="WP_207259099.1">
    <property type="nucleotide sequence ID" value="NZ_JAFMPP010000017.1"/>
</dbReference>
<accession>A0A939FY69</accession>
<evidence type="ECO:0000313" key="2">
    <source>
        <dbReference type="EMBL" id="MBO0664178.1"/>
    </source>
</evidence>
<gene>
    <name evidence="2" type="ORF">J1C48_16485</name>
</gene>
<keyword evidence="3" id="KW-1185">Reference proteome</keyword>
<protein>
    <submittedName>
        <fullName evidence="2">Uncharacterized protein</fullName>
    </submittedName>
</protein>
<dbReference type="AlphaFoldDB" id="A0A939FY69"/>
<evidence type="ECO:0000313" key="3">
    <source>
        <dbReference type="Proteomes" id="UP000664122"/>
    </source>
</evidence>
<dbReference type="Proteomes" id="UP000664122">
    <property type="component" value="Unassembled WGS sequence"/>
</dbReference>
<keyword evidence="1" id="KW-0812">Transmembrane</keyword>
<proteinExistence type="predicted"/>
<name>A0A939FY69_9HYPH</name>
<keyword evidence="1" id="KW-0472">Membrane</keyword>
<comment type="caution">
    <text evidence="2">The sequence shown here is derived from an EMBL/GenBank/DDBJ whole genome shotgun (WGS) entry which is preliminary data.</text>
</comment>